<keyword evidence="1" id="KW-1133">Transmembrane helix</keyword>
<reference evidence="2" key="1">
    <citation type="submission" date="2022-11" db="EMBL/GenBank/DDBJ databases">
        <authorList>
            <person name="Petersen C."/>
        </authorList>
    </citation>
    <scope>NUCLEOTIDE SEQUENCE</scope>
    <source>
        <strain evidence="2">IBT 30069</strain>
    </source>
</reference>
<dbReference type="PANTHER" id="PTHR35896">
    <property type="entry name" value="IG-LIKE DOMAIN-CONTAINING PROTEIN"/>
    <property type="match status" value="1"/>
</dbReference>
<evidence type="ECO:0000256" key="1">
    <source>
        <dbReference type="SAM" id="Phobius"/>
    </source>
</evidence>
<keyword evidence="1" id="KW-0472">Membrane</keyword>
<name>A0A9W9G7W7_9EURO</name>
<gene>
    <name evidence="2" type="ORF">N7456_002334</name>
</gene>
<keyword evidence="3" id="KW-1185">Reference proteome</keyword>
<dbReference type="InterPro" id="IPR053008">
    <property type="entry name" value="Phomopsin_biosynth_assoc"/>
</dbReference>
<accession>A0A9W9G7W7</accession>
<proteinExistence type="predicted"/>
<organism evidence="2 3">
    <name type="scientific">Penicillium angulare</name>
    <dbReference type="NCBI Taxonomy" id="116970"/>
    <lineage>
        <taxon>Eukaryota</taxon>
        <taxon>Fungi</taxon>
        <taxon>Dikarya</taxon>
        <taxon>Ascomycota</taxon>
        <taxon>Pezizomycotina</taxon>
        <taxon>Eurotiomycetes</taxon>
        <taxon>Eurotiomycetidae</taxon>
        <taxon>Eurotiales</taxon>
        <taxon>Aspergillaceae</taxon>
        <taxon>Penicillium</taxon>
    </lineage>
</organism>
<dbReference type="Proteomes" id="UP001149165">
    <property type="component" value="Unassembled WGS sequence"/>
</dbReference>
<feature type="transmembrane region" description="Helical" evidence="1">
    <location>
        <begin position="26"/>
        <end position="48"/>
    </location>
</feature>
<keyword evidence="1" id="KW-0812">Transmembrane</keyword>
<sequence>MGPSHYLEAHRPSKEGFWTKVFRPHIWFSVLLVFFIFFSLILFLHPAIPPYLLDSERKPIFQCGNSPDEARRNGCRFDVISFSWLPPACFDAELVDGFLATRKWQWYRDSEMTTTIPVAEVYEGQHESLYISWDYHFLHCTYMWMKMHRAVLHRCPVDGYIGNIHHTTHCSDLLLRQDDFRASGKTTMIFTKYPSCGEDVSAMAVEGHLGWYRMQNGSRKYEVPGGKAAIVEHHH</sequence>
<dbReference type="PANTHER" id="PTHR35896:SF3">
    <property type="entry name" value="MAJOR FACILITATOR SUPERFAMILY TRANSPORTER"/>
    <property type="match status" value="1"/>
</dbReference>
<comment type="caution">
    <text evidence="2">The sequence shown here is derived from an EMBL/GenBank/DDBJ whole genome shotgun (WGS) entry which is preliminary data.</text>
</comment>
<evidence type="ECO:0000313" key="3">
    <source>
        <dbReference type="Proteomes" id="UP001149165"/>
    </source>
</evidence>
<protein>
    <submittedName>
        <fullName evidence="2">Uncharacterized protein</fullName>
    </submittedName>
</protein>
<dbReference type="AlphaFoldDB" id="A0A9W9G7W7"/>
<dbReference type="EMBL" id="JAPQKH010000002">
    <property type="protein sequence ID" value="KAJ5113800.1"/>
    <property type="molecule type" value="Genomic_DNA"/>
</dbReference>
<dbReference type="OrthoDB" id="3501153at2759"/>
<reference evidence="2" key="2">
    <citation type="journal article" date="2023" name="IMA Fungus">
        <title>Comparative genomic study of the Penicillium genus elucidates a diverse pangenome and 15 lateral gene transfer events.</title>
        <authorList>
            <person name="Petersen C."/>
            <person name="Sorensen T."/>
            <person name="Nielsen M.R."/>
            <person name="Sondergaard T.E."/>
            <person name="Sorensen J.L."/>
            <person name="Fitzpatrick D.A."/>
            <person name="Frisvad J.C."/>
            <person name="Nielsen K.L."/>
        </authorList>
    </citation>
    <scope>NUCLEOTIDE SEQUENCE</scope>
    <source>
        <strain evidence="2">IBT 30069</strain>
    </source>
</reference>
<evidence type="ECO:0000313" key="2">
    <source>
        <dbReference type="EMBL" id="KAJ5113800.1"/>
    </source>
</evidence>